<evidence type="ECO:0000313" key="1">
    <source>
        <dbReference type="EMBL" id="CAI6339729.1"/>
    </source>
</evidence>
<keyword evidence="2" id="KW-1185">Reference proteome</keyword>
<gene>
    <name evidence="1" type="ORF">PDIGIT_LOCUS12892</name>
</gene>
<dbReference type="AlphaFoldDB" id="A0A9W4UPZ5"/>
<organism evidence="1 2">
    <name type="scientific">Periconia digitata</name>
    <dbReference type="NCBI Taxonomy" id="1303443"/>
    <lineage>
        <taxon>Eukaryota</taxon>
        <taxon>Fungi</taxon>
        <taxon>Dikarya</taxon>
        <taxon>Ascomycota</taxon>
        <taxon>Pezizomycotina</taxon>
        <taxon>Dothideomycetes</taxon>
        <taxon>Pleosporomycetidae</taxon>
        <taxon>Pleosporales</taxon>
        <taxon>Massarineae</taxon>
        <taxon>Periconiaceae</taxon>
        <taxon>Periconia</taxon>
    </lineage>
</organism>
<sequence>MPNPQEQIIPSILTYPLQQVKRTLYRNVHSQDARLGTPYRSGLSLAHRFQTSHPRVRDNIRSCQATHVVQGACVSPVTTTPHAICSTLNLFVLSALSFRVYSRVSTDMSIRGEFLYISSRESGFSHLQAASSDVCSLTSKHMKLTYFNTVTWSSSRRGRLNCCQA</sequence>
<protein>
    <submittedName>
        <fullName evidence="1">Uncharacterized protein</fullName>
    </submittedName>
</protein>
<dbReference type="EMBL" id="CAOQHR010000009">
    <property type="protein sequence ID" value="CAI6339729.1"/>
    <property type="molecule type" value="Genomic_DNA"/>
</dbReference>
<name>A0A9W4UPZ5_9PLEO</name>
<comment type="caution">
    <text evidence="1">The sequence shown here is derived from an EMBL/GenBank/DDBJ whole genome shotgun (WGS) entry which is preliminary data.</text>
</comment>
<accession>A0A9W4UPZ5</accession>
<dbReference type="Proteomes" id="UP001152607">
    <property type="component" value="Unassembled WGS sequence"/>
</dbReference>
<evidence type="ECO:0000313" key="2">
    <source>
        <dbReference type="Proteomes" id="UP001152607"/>
    </source>
</evidence>
<proteinExistence type="predicted"/>
<reference evidence="1" key="1">
    <citation type="submission" date="2023-01" db="EMBL/GenBank/DDBJ databases">
        <authorList>
            <person name="Van Ghelder C."/>
            <person name="Rancurel C."/>
        </authorList>
    </citation>
    <scope>NUCLEOTIDE SEQUENCE</scope>
    <source>
        <strain evidence="1">CNCM I-4278</strain>
    </source>
</reference>